<feature type="compositionally biased region" description="Basic and acidic residues" evidence="8">
    <location>
        <begin position="70"/>
        <end position="80"/>
    </location>
</feature>
<evidence type="ECO:0000256" key="5">
    <source>
        <dbReference type="ARBA" id="ARBA00022801"/>
    </source>
</evidence>
<organism evidence="9 10">
    <name type="scientific">Aliiroseovarius crassostreae</name>
    <dbReference type="NCBI Taxonomy" id="154981"/>
    <lineage>
        <taxon>Bacteria</taxon>
        <taxon>Pseudomonadati</taxon>
        <taxon>Pseudomonadota</taxon>
        <taxon>Alphaproteobacteria</taxon>
        <taxon>Rhodobacterales</taxon>
        <taxon>Paracoccaceae</taxon>
        <taxon>Aliiroseovarius</taxon>
    </lineage>
</organism>
<evidence type="ECO:0000256" key="8">
    <source>
        <dbReference type="SAM" id="MobiDB-lite"/>
    </source>
</evidence>
<dbReference type="PROSITE" id="PS01306">
    <property type="entry name" value="UPF0054"/>
    <property type="match status" value="1"/>
</dbReference>
<comment type="caution">
    <text evidence="9">The sequence shown here is derived from an EMBL/GenBank/DDBJ whole genome shotgun (WGS) entry which is preliminary data.</text>
</comment>
<dbReference type="EMBL" id="LKBA01000006">
    <property type="protein sequence ID" value="KPN63659.1"/>
    <property type="molecule type" value="Genomic_DNA"/>
</dbReference>
<dbReference type="InterPro" id="IPR020549">
    <property type="entry name" value="YbeY_CS"/>
</dbReference>
<comment type="function">
    <text evidence="7">Single strand-specific metallo-endoribonuclease involved in late-stage 70S ribosome quality control and in maturation of the 3' terminus of the 16S rRNA.</text>
</comment>
<evidence type="ECO:0000313" key="9">
    <source>
        <dbReference type="EMBL" id="KPN63659.1"/>
    </source>
</evidence>
<keyword evidence="7" id="KW-0963">Cytoplasm</keyword>
<keyword evidence="3 7" id="KW-0479">Metal-binding</keyword>
<dbReference type="Pfam" id="PF02130">
    <property type="entry name" value="YbeY"/>
    <property type="match status" value="1"/>
</dbReference>
<dbReference type="RefSeq" id="WP_055190218.1">
    <property type="nucleotide sequence ID" value="NZ_FPBS01000013.1"/>
</dbReference>
<evidence type="ECO:0000313" key="10">
    <source>
        <dbReference type="Proteomes" id="UP000050471"/>
    </source>
</evidence>
<dbReference type="SUPFAM" id="SSF55486">
    <property type="entry name" value="Metalloproteases ('zincins'), catalytic domain"/>
    <property type="match status" value="1"/>
</dbReference>
<feature type="binding site" evidence="7">
    <location>
        <position position="127"/>
    </location>
    <ligand>
        <name>Zn(2+)</name>
        <dbReference type="ChEBI" id="CHEBI:29105"/>
        <note>catalytic</note>
    </ligand>
</feature>
<dbReference type="GO" id="GO:0004222">
    <property type="term" value="F:metalloendopeptidase activity"/>
    <property type="evidence" value="ECO:0007669"/>
    <property type="project" value="InterPro"/>
</dbReference>
<protein>
    <recommendedName>
        <fullName evidence="7">Endoribonuclease YbeY</fullName>
        <ecNumber evidence="7">3.1.-.-</ecNumber>
    </recommendedName>
</protein>
<feature type="region of interest" description="Disordered" evidence="8">
    <location>
        <begin position="69"/>
        <end position="90"/>
    </location>
</feature>
<keyword evidence="6 7" id="KW-0862">Zinc</keyword>
<dbReference type="AlphaFoldDB" id="A0A0N8IBP2"/>
<dbReference type="InterPro" id="IPR023091">
    <property type="entry name" value="MetalPrtase_cat_dom_sf_prd"/>
</dbReference>
<dbReference type="GO" id="GO:0006364">
    <property type="term" value="P:rRNA processing"/>
    <property type="evidence" value="ECO:0007669"/>
    <property type="project" value="UniProtKB-UniRule"/>
</dbReference>
<name>A0A0N8IBP2_9RHOB</name>
<dbReference type="Gene3D" id="3.40.390.30">
    <property type="entry name" value="Metalloproteases ('zincins'), catalytic domain"/>
    <property type="match status" value="1"/>
</dbReference>
<dbReference type="PANTHER" id="PTHR46986:SF1">
    <property type="entry name" value="ENDORIBONUCLEASE YBEY, CHLOROPLASTIC"/>
    <property type="match status" value="1"/>
</dbReference>
<comment type="similarity">
    <text evidence="1 7">Belongs to the endoribonuclease YbeY family.</text>
</comment>
<dbReference type="GO" id="GO:0004521">
    <property type="term" value="F:RNA endonuclease activity"/>
    <property type="evidence" value="ECO:0007669"/>
    <property type="project" value="UniProtKB-UniRule"/>
</dbReference>
<dbReference type="OrthoDB" id="9807740at2"/>
<keyword evidence="7" id="KW-0698">rRNA processing</keyword>
<proteinExistence type="inferred from homology"/>
<dbReference type="STRING" id="154981.AKJ29_13620"/>
<evidence type="ECO:0000256" key="3">
    <source>
        <dbReference type="ARBA" id="ARBA00022723"/>
    </source>
</evidence>
<feature type="binding site" evidence="7">
    <location>
        <position position="137"/>
    </location>
    <ligand>
        <name>Zn(2+)</name>
        <dbReference type="ChEBI" id="CHEBI:29105"/>
        <note>catalytic</note>
    </ligand>
</feature>
<keyword evidence="5 7" id="KW-0378">Hydrolase</keyword>
<dbReference type="EC" id="3.1.-.-" evidence="7"/>
<dbReference type="HAMAP" id="MF_00009">
    <property type="entry name" value="Endoribonucl_YbeY"/>
    <property type="match status" value="1"/>
</dbReference>
<evidence type="ECO:0000256" key="2">
    <source>
        <dbReference type="ARBA" id="ARBA00022722"/>
    </source>
</evidence>
<reference evidence="9 10" key="1">
    <citation type="submission" date="2015-09" db="EMBL/GenBank/DDBJ databases">
        <title>Draft genome sequence of Aliiroseovarius crassostreae CV919-312TSm, the causative agent of Roseovarius Oyster Disease (formerly Juvenile Oyster Disease).</title>
        <authorList>
            <person name="Kessner L."/>
            <person name="Spinard E."/>
            <person name="Nelson D."/>
        </authorList>
    </citation>
    <scope>NUCLEOTIDE SEQUENCE [LARGE SCALE GENOMIC DNA]</scope>
    <source>
        <strain evidence="9 10">CV919-312</strain>
    </source>
</reference>
<dbReference type="Proteomes" id="UP000050471">
    <property type="component" value="Unassembled WGS sequence"/>
</dbReference>
<feature type="compositionally biased region" description="Pro residues" evidence="8">
    <location>
        <begin position="81"/>
        <end position="90"/>
    </location>
</feature>
<feature type="binding site" evidence="7">
    <location>
        <position position="131"/>
    </location>
    <ligand>
        <name>Zn(2+)</name>
        <dbReference type="ChEBI" id="CHEBI:29105"/>
        <note>catalytic</note>
    </ligand>
</feature>
<gene>
    <name evidence="7" type="primary">ybeY</name>
    <name evidence="9" type="ORF">AKJ29_13620</name>
</gene>
<accession>A0A0N8IBP2</accession>
<keyword evidence="7" id="KW-0690">Ribosome biogenesis</keyword>
<keyword evidence="10" id="KW-1185">Reference proteome</keyword>
<evidence type="ECO:0000256" key="1">
    <source>
        <dbReference type="ARBA" id="ARBA00010875"/>
    </source>
</evidence>
<evidence type="ECO:0000256" key="6">
    <source>
        <dbReference type="ARBA" id="ARBA00022833"/>
    </source>
</evidence>
<keyword evidence="4 7" id="KW-0255">Endonuclease</keyword>
<evidence type="ECO:0000256" key="7">
    <source>
        <dbReference type="HAMAP-Rule" id="MF_00009"/>
    </source>
</evidence>
<dbReference type="InterPro" id="IPR002036">
    <property type="entry name" value="YbeY"/>
</dbReference>
<dbReference type="GO" id="GO:0008270">
    <property type="term" value="F:zinc ion binding"/>
    <property type="evidence" value="ECO:0007669"/>
    <property type="project" value="UniProtKB-UniRule"/>
</dbReference>
<evidence type="ECO:0000256" key="4">
    <source>
        <dbReference type="ARBA" id="ARBA00022759"/>
    </source>
</evidence>
<comment type="cofactor">
    <cofactor evidence="7">
        <name>Zn(2+)</name>
        <dbReference type="ChEBI" id="CHEBI:29105"/>
    </cofactor>
    <text evidence="7">Binds 1 zinc ion.</text>
</comment>
<dbReference type="NCBIfam" id="TIGR00043">
    <property type="entry name" value="rRNA maturation RNase YbeY"/>
    <property type="match status" value="1"/>
</dbReference>
<dbReference type="PANTHER" id="PTHR46986">
    <property type="entry name" value="ENDORIBONUCLEASE YBEY, CHLOROPLASTIC"/>
    <property type="match status" value="1"/>
</dbReference>
<dbReference type="GO" id="GO:0005737">
    <property type="term" value="C:cytoplasm"/>
    <property type="evidence" value="ECO:0007669"/>
    <property type="project" value="UniProtKB-SubCell"/>
</dbReference>
<sequence length="166" mass="18242">MDVDIVFEDPRWEEAGLEALAQHACEKTLGYLDVGDAEVAVLACDDTRIAELNAEFRAKGQPTNVLSWPSEERAAEEPGDHPLPPEPDFPGAPLELGDIAISYDTCMREAAEQGKEFSTHVTHLMVHATLHLLGYDHILDKDAALMEGLEVEILGKMGISDPYMNE</sequence>
<keyword evidence="2 7" id="KW-0540">Nuclease</keyword>
<comment type="subcellular location">
    <subcellularLocation>
        <location evidence="7">Cytoplasm</location>
    </subcellularLocation>
</comment>